<name>A0ABS5C9D1_9BACL</name>
<proteinExistence type="predicted"/>
<sequence>MTGLVLVGAIIGGFIFAVLRVKNDVLRKIIDGLAVLAYLGFFSVAANSVARTLLDDTVFMTQVHEVLLSPIFLVSGAYLGPYGLCMLLQQAWSRRR</sequence>
<evidence type="ECO:0000313" key="2">
    <source>
        <dbReference type="EMBL" id="MBP3962030.1"/>
    </source>
</evidence>
<gene>
    <name evidence="2" type="ORF">I8J30_04845</name>
</gene>
<keyword evidence="1" id="KW-0472">Membrane</keyword>
<feature type="transmembrane region" description="Helical" evidence="1">
    <location>
        <begin position="33"/>
        <end position="54"/>
    </location>
</feature>
<reference evidence="2 3" key="1">
    <citation type="submission" date="2021-04" db="EMBL/GenBank/DDBJ databases">
        <title>Paenibacillus sp. DLE-14 whole genome sequence.</title>
        <authorList>
            <person name="Ham Y.J."/>
        </authorList>
    </citation>
    <scope>NUCLEOTIDE SEQUENCE [LARGE SCALE GENOMIC DNA]</scope>
    <source>
        <strain evidence="2 3">DLE-14</strain>
    </source>
</reference>
<keyword evidence="3" id="KW-1185">Reference proteome</keyword>
<accession>A0ABS5C9D1</accession>
<dbReference type="Proteomes" id="UP000673394">
    <property type="component" value="Unassembled WGS sequence"/>
</dbReference>
<feature type="transmembrane region" description="Helical" evidence="1">
    <location>
        <begin position="66"/>
        <end position="88"/>
    </location>
</feature>
<organism evidence="2 3">
    <name type="scientific">Paenibacillus lignilyticus</name>
    <dbReference type="NCBI Taxonomy" id="1172615"/>
    <lineage>
        <taxon>Bacteria</taxon>
        <taxon>Bacillati</taxon>
        <taxon>Bacillota</taxon>
        <taxon>Bacilli</taxon>
        <taxon>Bacillales</taxon>
        <taxon>Paenibacillaceae</taxon>
        <taxon>Paenibacillus</taxon>
    </lineage>
</organism>
<dbReference type="EMBL" id="JAGKSP010000001">
    <property type="protein sequence ID" value="MBP3962030.1"/>
    <property type="molecule type" value="Genomic_DNA"/>
</dbReference>
<evidence type="ECO:0008006" key="4">
    <source>
        <dbReference type="Google" id="ProtNLM"/>
    </source>
</evidence>
<evidence type="ECO:0000313" key="3">
    <source>
        <dbReference type="Proteomes" id="UP000673394"/>
    </source>
</evidence>
<feature type="transmembrane region" description="Helical" evidence="1">
    <location>
        <begin position="6"/>
        <end position="21"/>
    </location>
</feature>
<keyword evidence="1" id="KW-0812">Transmembrane</keyword>
<comment type="caution">
    <text evidence="2">The sequence shown here is derived from an EMBL/GenBank/DDBJ whole genome shotgun (WGS) entry which is preliminary data.</text>
</comment>
<evidence type="ECO:0000256" key="1">
    <source>
        <dbReference type="SAM" id="Phobius"/>
    </source>
</evidence>
<keyword evidence="1" id="KW-1133">Transmembrane helix</keyword>
<dbReference type="RefSeq" id="WP_210655853.1">
    <property type="nucleotide sequence ID" value="NZ_JAGKSP010000001.1"/>
</dbReference>
<protein>
    <recommendedName>
        <fullName evidence="4">Transposase</fullName>
    </recommendedName>
</protein>